<dbReference type="AlphaFoldDB" id="A0A512B9X6"/>
<evidence type="ECO:0000256" key="3">
    <source>
        <dbReference type="ARBA" id="ARBA00022763"/>
    </source>
</evidence>
<dbReference type="PANTHER" id="PTHR13604">
    <property type="entry name" value="DC12-RELATED"/>
    <property type="match status" value="1"/>
</dbReference>
<dbReference type="SUPFAM" id="SSF143081">
    <property type="entry name" value="BB1717-like"/>
    <property type="match status" value="1"/>
</dbReference>
<proteinExistence type="inferred from homology"/>
<comment type="similarity">
    <text evidence="1 8">Belongs to the SOS response-associated peptidase family.</text>
</comment>
<accession>A0A512B9X6</accession>
<evidence type="ECO:0000256" key="7">
    <source>
        <dbReference type="ARBA" id="ARBA00023239"/>
    </source>
</evidence>
<keyword evidence="5" id="KW-0190">Covalent protein-DNA linkage</keyword>
<dbReference type="OrthoDB" id="9782620at2"/>
<dbReference type="GO" id="GO:0008233">
    <property type="term" value="F:peptidase activity"/>
    <property type="evidence" value="ECO:0007669"/>
    <property type="project" value="UniProtKB-KW"/>
</dbReference>
<dbReference type="GO" id="GO:0016829">
    <property type="term" value="F:lyase activity"/>
    <property type="evidence" value="ECO:0007669"/>
    <property type="project" value="UniProtKB-KW"/>
</dbReference>
<dbReference type="Gene3D" id="3.90.1680.10">
    <property type="entry name" value="SOS response associated peptidase-like"/>
    <property type="match status" value="1"/>
</dbReference>
<evidence type="ECO:0000256" key="2">
    <source>
        <dbReference type="ARBA" id="ARBA00022670"/>
    </source>
</evidence>
<evidence type="ECO:0000256" key="6">
    <source>
        <dbReference type="ARBA" id="ARBA00023125"/>
    </source>
</evidence>
<organism evidence="9 10">
    <name type="scientific">Segetibacter aerophilus</name>
    <dbReference type="NCBI Taxonomy" id="670293"/>
    <lineage>
        <taxon>Bacteria</taxon>
        <taxon>Pseudomonadati</taxon>
        <taxon>Bacteroidota</taxon>
        <taxon>Chitinophagia</taxon>
        <taxon>Chitinophagales</taxon>
        <taxon>Chitinophagaceae</taxon>
        <taxon>Segetibacter</taxon>
    </lineage>
</organism>
<dbReference type="GO" id="GO:0006508">
    <property type="term" value="P:proteolysis"/>
    <property type="evidence" value="ECO:0007669"/>
    <property type="project" value="UniProtKB-KW"/>
</dbReference>
<protein>
    <recommendedName>
        <fullName evidence="8">Abasic site processing protein</fullName>
        <ecNumber evidence="8">3.4.-.-</ecNumber>
    </recommendedName>
</protein>
<name>A0A512B9X6_9BACT</name>
<dbReference type="Pfam" id="PF02586">
    <property type="entry name" value="SRAP"/>
    <property type="match status" value="1"/>
</dbReference>
<evidence type="ECO:0000256" key="8">
    <source>
        <dbReference type="RuleBase" id="RU364100"/>
    </source>
</evidence>
<keyword evidence="6" id="KW-0238">DNA-binding</keyword>
<dbReference type="GO" id="GO:0003697">
    <property type="term" value="F:single-stranded DNA binding"/>
    <property type="evidence" value="ECO:0007669"/>
    <property type="project" value="InterPro"/>
</dbReference>
<comment type="caution">
    <text evidence="9">The sequence shown here is derived from an EMBL/GenBank/DDBJ whole genome shotgun (WGS) entry which is preliminary data.</text>
</comment>
<dbReference type="RefSeq" id="WP_147202806.1">
    <property type="nucleotide sequence ID" value="NZ_BJYT01000004.1"/>
</dbReference>
<dbReference type="EMBL" id="BJYT01000004">
    <property type="protein sequence ID" value="GEO08739.1"/>
    <property type="molecule type" value="Genomic_DNA"/>
</dbReference>
<dbReference type="InterPro" id="IPR036590">
    <property type="entry name" value="SRAP-like"/>
</dbReference>
<keyword evidence="10" id="KW-1185">Reference proteome</keyword>
<keyword evidence="2 8" id="KW-0645">Protease</keyword>
<gene>
    <name evidence="9" type="ORF">SAE01_12350</name>
</gene>
<dbReference type="EC" id="3.4.-.-" evidence="8"/>
<reference evidence="9 10" key="1">
    <citation type="submission" date="2019-07" db="EMBL/GenBank/DDBJ databases">
        <title>Whole genome shotgun sequence of Segetibacter aerophilus NBRC 106135.</title>
        <authorList>
            <person name="Hosoyama A."/>
            <person name="Uohara A."/>
            <person name="Ohji S."/>
            <person name="Ichikawa N."/>
        </authorList>
    </citation>
    <scope>NUCLEOTIDE SEQUENCE [LARGE SCALE GENOMIC DNA]</scope>
    <source>
        <strain evidence="9 10">NBRC 106135</strain>
    </source>
</reference>
<keyword evidence="7" id="KW-0456">Lyase</keyword>
<dbReference type="PANTHER" id="PTHR13604:SF0">
    <property type="entry name" value="ABASIC SITE PROCESSING PROTEIN HMCES"/>
    <property type="match status" value="1"/>
</dbReference>
<keyword evidence="3" id="KW-0227">DNA damage</keyword>
<dbReference type="Proteomes" id="UP000321513">
    <property type="component" value="Unassembled WGS sequence"/>
</dbReference>
<evidence type="ECO:0000256" key="5">
    <source>
        <dbReference type="ARBA" id="ARBA00023124"/>
    </source>
</evidence>
<sequence>MCNYKGMKLSRNELMEKLKIERQLEESHTMEIDYQSPIHNGFDYKKIDIVVPEPDCKWTIAEMEWGFIPEYWWTRKDVENHRRGFTDSKGVYHPQMTTLNAKGEDLLKPGKMYRDAALHRRCLFPATEFYEWRHIFPLGKKGQPLKTPVKYPYHIAVKNKEVFLIAGIWQTWTDRETGETVDTCANITTVANSIMAQVHNSKKRMPVILTEQLANEWISEGLSEQRITEIATFQLPSKEIDVYPIRKDFLTALDPSERFQYEGLSELVYEEEVV</sequence>
<dbReference type="InterPro" id="IPR003738">
    <property type="entry name" value="SRAP"/>
</dbReference>
<dbReference type="GO" id="GO:0106300">
    <property type="term" value="P:protein-DNA covalent cross-linking repair"/>
    <property type="evidence" value="ECO:0007669"/>
    <property type="project" value="InterPro"/>
</dbReference>
<evidence type="ECO:0000313" key="9">
    <source>
        <dbReference type="EMBL" id="GEO08739.1"/>
    </source>
</evidence>
<evidence type="ECO:0000256" key="1">
    <source>
        <dbReference type="ARBA" id="ARBA00008136"/>
    </source>
</evidence>
<evidence type="ECO:0000256" key="4">
    <source>
        <dbReference type="ARBA" id="ARBA00022801"/>
    </source>
</evidence>
<keyword evidence="4 8" id="KW-0378">Hydrolase</keyword>
<evidence type="ECO:0000313" key="10">
    <source>
        <dbReference type="Proteomes" id="UP000321513"/>
    </source>
</evidence>